<dbReference type="AlphaFoldDB" id="A0A183HV38"/>
<reference evidence="1 2" key="2">
    <citation type="submission" date="2018-11" db="EMBL/GenBank/DDBJ databases">
        <authorList>
            <consortium name="Pathogen Informatics"/>
        </authorList>
    </citation>
    <scope>NUCLEOTIDE SEQUENCE [LARGE SCALE GENOMIC DNA]</scope>
</reference>
<organism evidence="3">
    <name type="scientific">Onchocerca flexuosa</name>
    <dbReference type="NCBI Taxonomy" id="387005"/>
    <lineage>
        <taxon>Eukaryota</taxon>
        <taxon>Metazoa</taxon>
        <taxon>Ecdysozoa</taxon>
        <taxon>Nematoda</taxon>
        <taxon>Chromadorea</taxon>
        <taxon>Rhabditida</taxon>
        <taxon>Spirurina</taxon>
        <taxon>Spiruromorpha</taxon>
        <taxon>Filarioidea</taxon>
        <taxon>Onchocercidae</taxon>
        <taxon>Onchocerca</taxon>
    </lineage>
</organism>
<name>A0A183HV38_9BILA</name>
<dbReference type="WBParaSite" id="OFLC_0001135001-mRNA-1">
    <property type="protein sequence ID" value="OFLC_0001135001-mRNA-1"/>
    <property type="gene ID" value="OFLC_0001135001"/>
</dbReference>
<gene>
    <name evidence="1" type="ORF">OFLC_LOCUS11351</name>
</gene>
<proteinExistence type="predicted"/>
<evidence type="ECO:0000313" key="1">
    <source>
        <dbReference type="EMBL" id="VDO75831.1"/>
    </source>
</evidence>
<dbReference type="EMBL" id="UZAJ01016310">
    <property type="protein sequence ID" value="VDO75831.1"/>
    <property type="molecule type" value="Genomic_DNA"/>
</dbReference>
<evidence type="ECO:0000313" key="2">
    <source>
        <dbReference type="Proteomes" id="UP000267606"/>
    </source>
</evidence>
<dbReference type="Proteomes" id="UP000267606">
    <property type="component" value="Unassembled WGS sequence"/>
</dbReference>
<accession>A0A183HV38</accession>
<protein>
    <submittedName>
        <fullName evidence="3">Astacin domain-containing protein</fullName>
    </submittedName>
</protein>
<evidence type="ECO:0000313" key="3">
    <source>
        <dbReference type="WBParaSite" id="OFLC_0001135001-mRNA-1"/>
    </source>
</evidence>
<keyword evidence="2" id="KW-1185">Reference proteome</keyword>
<sequence>YFSFHDGIFQISYIGTAEQSQQQNLQYLYRNNALANCQSDELTFGFTSIRSNECYDLTDFNKNCNHKSPNFLQQQPIYSKYGDDIMYNGTNQYLANEPSSIDHPKSQIISDIPIFNSSDFLV</sequence>
<reference evidence="3" key="1">
    <citation type="submission" date="2016-06" db="UniProtKB">
        <authorList>
            <consortium name="WormBaseParasite"/>
        </authorList>
    </citation>
    <scope>IDENTIFICATION</scope>
</reference>